<evidence type="ECO:0000313" key="1">
    <source>
        <dbReference type="EMBL" id="CAB3251067.1"/>
    </source>
</evidence>
<dbReference type="OrthoDB" id="7488810at2759"/>
<name>A0A8S1B0A0_ARCPL</name>
<dbReference type="AlphaFoldDB" id="A0A8S1B0A0"/>
<reference evidence="1 2" key="1">
    <citation type="submission" date="2020-04" db="EMBL/GenBank/DDBJ databases">
        <authorList>
            <person name="Wallbank WR R."/>
            <person name="Pardo Diaz C."/>
            <person name="Kozak K."/>
            <person name="Martin S."/>
            <person name="Jiggins C."/>
            <person name="Moest M."/>
            <person name="Warren A I."/>
            <person name="Byers J.R.P. K."/>
            <person name="Montejo-Kovacevich G."/>
            <person name="Yen C E."/>
        </authorList>
    </citation>
    <scope>NUCLEOTIDE SEQUENCE [LARGE SCALE GENOMIC DNA]</scope>
</reference>
<comment type="caution">
    <text evidence="1">The sequence shown here is derived from an EMBL/GenBank/DDBJ whole genome shotgun (WGS) entry which is preliminary data.</text>
</comment>
<organism evidence="1 2">
    <name type="scientific">Arctia plantaginis</name>
    <name type="common">Wood tiger moth</name>
    <name type="synonym">Phalaena plantaginis</name>
    <dbReference type="NCBI Taxonomy" id="874455"/>
    <lineage>
        <taxon>Eukaryota</taxon>
        <taxon>Metazoa</taxon>
        <taxon>Ecdysozoa</taxon>
        <taxon>Arthropoda</taxon>
        <taxon>Hexapoda</taxon>
        <taxon>Insecta</taxon>
        <taxon>Pterygota</taxon>
        <taxon>Neoptera</taxon>
        <taxon>Endopterygota</taxon>
        <taxon>Lepidoptera</taxon>
        <taxon>Glossata</taxon>
        <taxon>Ditrysia</taxon>
        <taxon>Noctuoidea</taxon>
        <taxon>Erebidae</taxon>
        <taxon>Arctiinae</taxon>
        <taxon>Arctia</taxon>
    </lineage>
</organism>
<evidence type="ECO:0000313" key="2">
    <source>
        <dbReference type="Proteomes" id="UP000494106"/>
    </source>
</evidence>
<gene>
    <name evidence="1" type="ORF">APLA_LOCUS12857</name>
</gene>
<dbReference type="EMBL" id="CADEBC010000542">
    <property type="protein sequence ID" value="CAB3251067.1"/>
    <property type="molecule type" value="Genomic_DNA"/>
</dbReference>
<keyword evidence="2" id="KW-1185">Reference proteome</keyword>
<sequence>MIFLFATGVMDPSPRPPHPNRGRLHVYFRSAFPGDAFGADGRLDAAYQVGPAAGRRGLRVSSLHAARALILRHAACCRIYIKLLLTWSAARSVRIETGDREGRGEAQSLRECFSGAVVTSQRRLCRISRVDTVCDALNEQIAPRGEVR</sequence>
<proteinExistence type="predicted"/>
<dbReference type="Proteomes" id="UP000494106">
    <property type="component" value="Unassembled WGS sequence"/>
</dbReference>
<accession>A0A8S1B0A0</accession>
<protein>
    <submittedName>
        <fullName evidence="1">Uncharacterized protein</fullName>
    </submittedName>
</protein>